<feature type="non-terminal residue" evidence="1">
    <location>
        <position position="57"/>
    </location>
</feature>
<name>A0A176S687_9GAMM</name>
<dbReference type="Proteomes" id="UP000076962">
    <property type="component" value="Unassembled WGS sequence"/>
</dbReference>
<proteinExistence type="predicted"/>
<evidence type="ECO:0000313" key="1">
    <source>
        <dbReference type="EMBL" id="OAD23477.1"/>
    </source>
</evidence>
<dbReference type="EMBL" id="LUTY01000348">
    <property type="protein sequence ID" value="OAD23477.1"/>
    <property type="molecule type" value="Genomic_DNA"/>
</dbReference>
<comment type="caution">
    <text evidence="1">The sequence shown here is derived from an EMBL/GenBank/DDBJ whole genome shotgun (WGS) entry which is preliminary data.</text>
</comment>
<keyword evidence="2" id="KW-1185">Reference proteome</keyword>
<reference evidence="1 2" key="1">
    <citation type="submission" date="2016-05" db="EMBL/GenBank/DDBJ databases">
        <title>Single-cell genome of chain-forming Candidatus Thiomargarita nelsonii and comparison to other large sulfur-oxidizing bacteria.</title>
        <authorList>
            <person name="Winkel M."/>
            <person name="Salman V."/>
            <person name="Woyke T."/>
            <person name="Schulz-Vogt H."/>
            <person name="Richter M."/>
            <person name="Flood B."/>
            <person name="Bailey J."/>
            <person name="Amann R."/>
            <person name="Mussmann M."/>
        </authorList>
    </citation>
    <scope>NUCLEOTIDE SEQUENCE [LARGE SCALE GENOMIC DNA]</scope>
    <source>
        <strain evidence="1 2">THI036</strain>
    </source>
</reference>
<evidence type="ECO:0000313" key="2">
    <source>
        <dbReference type="Proteomes" id="UP000076962"/>
    </source>
</evidence>
<sequence length="57" mass="6765">MSELMIRVDSLGKCYRIGAQQKRHDTLRERLVNLMVSPFDYLRTTLRPPTDEENLWA</sequence>
<dbReference type="AlphaFoldDB" id="A0A176S687"/>
<organism evidence="1 2">
    <name type="scientific">Candidatus Thiomargarita nelsonii</name>
    <dbReference type="NCBI Taxonomy" id="1003181"/>
    <lineage>
        <taxon>Bacteria</taxon>
        <taxon>Pseudomonadati</taxon>
        <taxon>Pseudomonadota</taxon>
        <taxon>Gammaproteobacteria</taxon>
        <taxon>Thiotrichales</taxon>
        <taxon>Thiotrichaceae</taxon>
        <taxon>Thiomargarita</taxon>
    </lineage>
</organism>
<gene>
    <name evidence="1" type="ORF">THIOM_000694</name>
</gene>
<accession>A0A176S687</accession>
<protein>
    <submittedName>
        <fullName evidence="1">Uncharacterized protein</fullName>
    </submittedName>
</protein>